<dbReference type="InterPro" id="IPR004821">
    <property type="entry name" value="Cyt_trans-like"/>
</dbReference>
<organism evidence="11 12">
    <name type="scientific">Propioniciclava coleopterorum</name>
    <dbReference type="NCBI Taxonomy" id="2714937"/>
    <lineage>
        <taxon>Bacteria</taxon>
        <taxon>Bacillati</taxon>
        <taxon>Actinomycetota</taxon>
        <taxon>Actinomycetes</taxon>
        <taxon>Propionibacteriales</taxon>
        <taxon>Propionibacteriaceae</taxon>
        <taxon>Propioniciclava</taxon>
    </lineage>
</organism>
<keyword evidence="7 9" id="KW-0173">Coenzyme A biosynthesis</keyword>
<keyword evidence="4 9" id="KW-0547">Nucleotide-binding</keyword>
<evidence type="ECO:0000256" key="8">
    <source>
        <dbReference type="ARBA" id="ARBA00029346"/>
    </source>
</evidence>
<dbReference type="GO" id="GO:0004595">
    <property type="term" value="F:pantetheine-phosphate adenylyltransferase activity"/>
    <property type="evidence" value="ECO:0007669"/>
    <property type="project" value="UniProtKB-UniRule"/>
</dbReference>
<evidence type="ECO:0000256" key="3">
    <source>
        <dbReference type="ARBA" id="ARBA00022695"/>
    </source>
</evidence>
<evidence type="ECO:0000256" key="5">
    <source>
        <dbReference type="ARBA" id="ARBA00022840"/>
    </source>
</evidence>
<dbReference type="CDD" id="cd02163">
    <property type="entry name" value="PPAT"/>
    <property type="match status" value="1"/>
</dbReference>
<dbReference type="Pfam" id="PF01467">
    <property type="entry name" value="CTP_transf_like"/>
    <property type="match status" value="1"/>
</dbReference>
<feature type="binding site" evidence="9">
    <location>
        <position position="8"/>
    </location>
    <ligand>
        <name>substrate</name>
    </ligand>
</feature>
<comment type="cofactor">
    <cofactor evidence="9">
        <name>Mg(2+)</name>
        <dbReference type="ChEBI" id="CHEBI:18420"/>
    </cofactor>
</comment>
<feature type="binding site" evidence="9">
    <location>
        <position position="72"/>
    </location>
    <ligand>
        <name>substrate</name>
    </ligand>
</feature>
<dbReference type="GO" id="GO:0005737">
    <property type="term" value="C:cytoplasm"/>
    <property type="evidence" value="ECO:0007669"/>
    <property type="project" value="UniProtKB-SubCell"/>
</dbReference>
<dbReference type="RefSeq" id="WP_166234198.1">
    <property type="nucleotide sequence ID" value="NZ_CP049865.1"/>
</dbReference>
<sequence length="159" mass="17204">MRAICPGSFDPVTHGHLDIVTRSAHLFDEVIVAVGRNSAKNYLFTPDERVAMLTDAVKDLPGVSVMLLDGLLVDFCRDQGVDVIVKGLRFASDFDFELQMAQMNHALSGIETIMLPTSAQWSHLSSTMIREIAKLGGDVSQFVTPQVAEAIAAKSTGQA</sequence>
<evidence type="ECO:0000256" key="9">
    <source>
        <dbReference type="HAMAP-Rule" id="MF_00151"/>
    </source>
</evidence>
<evidence type="ECO:0000256" key="2">
    <source>
        <dbReference type="ARBA" id="ARBA00022679"/>
    </source>
</evidence>
<feature type="binding site" evidence="9">
    <location>
        <begin position="8"/>
        <end position="9"/>
    </location>
    <ligand>
        <name>ATP</name>
        <dbReference type="ChEBI" id="CHEBI:30616"/>
    </ligand>
</feature>
<comment type="subunit">
    <text evidence="9">Homohexamer.</text>
</comment>
<dbReference type="PANTHER" id="PTHR21342:SF1">
    <property type="entry name" value="PHOSPHOPANTETHEINE ADENYLYLTRANSFERASE"/>
    <property type="match status" value="1"/>
</dbReference>
<keyword evidence="2 9" id="KW-0808">Transferase</keyword>
<feature type="site" description="Transition state stabilizer" evidence="9">
    <location>
        <position position="16"/>
    </location>
</feature>
<protein>
    <recommendedName>
        <fullName evidence="9">Phosphopantetheine adenylyltransferase</fullName>
        <ecNumber evidence="9">2.7.7.3</ecNumber>
    </recommendedName>
    <alternativeName>
        <fullName evidence="9">Dephospho-CoA pyrophosphorylase</fullName>
    </alternativeName>
    <alternativeName>
        <fullName evidence="9">Pantetheine-phosphate adenylyltransferase</fullName>
        <shortName evidence="9">PPAT</shortName>
    </alternativeName>
</protein>
<evidence type="ECO:0000256" key="6">
    <source>
        <dbReference type="ARBA" id="ARBA00022842"/>
    </source>
</evidence>
<dbReference type="GO" id="GO:0005524">
    <property type="term" value="F:ATP binding"/>
    <property type="evidence" value="ECO:0007669"/>
    <property type="project" value="UniProtKB-KW"/>
</dbReference>
<feature type="binding site" evidence="9">
    <location>
        <position position="86"/>
    </location>
    <ligand>
        <name>substrate</name>
    </ligand>
</feature>
<dbReference type="PRINTS" id="PR01020">
    <property type="entry name" value="LPSBIOSNTHSS"/>
</dbReference>
<feature type="binding site" evidence="9">
    <location>
        <begin position="87"/>
        <end position="89"/>
    </location>
    <ligand>
        <name>ATP</name>
        <dbReference type="ChEBI" id="CHEBI:30616"/>
    </ligand>
</feature>
<keyword evidence="12" id="KW-1185">Reference proteome</keyword>
<dbReference type="NCBIfam" id="TIGR01510">
    <property type="entry name" value="coaD_prev_kdtB"/>
    <property type="match status" value="1"/>
</dbReference>
<comment type="subcellular location">
    <subcellularLocation>
        <location evidence="9">Cytoplasm</location>
    </subcellularLocation>
</comment>
<feature type="binding site" evidence="9">
    <location>
        <position position="40"/>
    </location>
    <ligand>
        <name>substrate</name>
    </ligand>
</feature>
<reference evidence="11 12" key="1">
    <citation type="submission" date="2020-03" db="EMBL/GenBank/DDBJ databases">
        <title>Propioniciclava sp. nov., isolated from Hydrophilus acuminatus.</title>
        <authorList>
            <person name="Hyun D.-W."/>
            <person name="Bae J.-W."/>
        </authorList>
    </citation>
    <scope>NUCLEOTIDE SEQUENCE [LARGE SCALE GENOMIC DNA]</scope>
    <source>
        <strain evidence="11 12">HDW11</strain>
    </source>
</reference>
<comment type="catalytic activity">
    <reaction evidence="8 9">
        <text>(R)-4'-phosphopantetheine + ATP + H(+) = 3'-dephospho-CoA + diphosphate</text>
        <dbReference type="Rhea" id="RHEA:19801"/>
        <dbReference type="ChEBI" id="CHEBI:15378"/>
        <dbReference type="ChEBI" id="CHEBI:30616"/>
        <dbReference type="ChEBI" id="CHEBI:33019"/>
        <dbReference type="ChEBI" id="CHEBI:57328"/>
        <dbReference type="ChEBI" id="CHEBI:61723"/>
        <dbReference type="EC" id="2.7.7.3"/>
    </reaction>
</comment>
<evidence type="ECO:0000313" key="12">
    <source>
        <dbReference type="Proteomes" id="UP000501058"/>
    </source>
</evidence>
<gene>
    <name evidence="9 11" type="primary">coaD</name>
    <name evidence="11" type="ORF">G7070_13750</name>
</gene>
<dbReference type="SUPFAM" id="SSF52374">
    <property type="entry name" value="Nucleotidylyl transferase"/>
    <property type="match status" value="1"/>
</dbReference>
<keyword evidence="3 9" id="KW-0548">Nucleotidyltransferase</keyword>
<dbReference type="InterPro" id="IPR001980">
    <property type="entry name" value="PPAT"/>
</dbReference>
<dbReference type="Gene3D" id="3.40.50.620">
    <property type="entry name" value="HUPs"/>
    <property type="match status" value="1"/>
</dbReference>
<dbReference type="PANTHER" id="PTHR21342">
    <property type="entry name" value="PHOSPHOPANTETHEINE ADENYLYLTRANSFERASE"/>
    <property type="match status" value="1"/>
</dbReference>
<dbReference type="InterPro" id="IPR014729">
    <property type="entry name" value="Rossmann-like_a/b/a_fold"/>
</dbReference>
<evidence type="ECO:0000256" key="1">
    <source>
        <dbReference type="ARBA" id="ARBA00022490"/>
    </source>
</evidence>
<evidence type="ECO:0000256" key="7">
    <source>
        <dbReference type="ARBA" id="ARBA00022993"/>
    </source>
</evidence>
<dbReference type="HAMAP" id="MF_00151">
    <property type="entry name" value="PPAT_bact"/>
    <property type="match status" value="1"/>
</dbReference>
<dbReference type="EMBL" id="CP049865">
    <property type="protein sequence ID" value="QIK73127.1"/>
    <property type="molecule type" value="Genomic_DNA"/>
</dbReference>
<dbReference type="EC" id="2.7.7.3" evidence="9"/>
<keyword evidence="6 9" id="KW-0460">Magnesium</keyword>
<feature type="domain" description="Cytidyltransferase-like" evidence="10">
    <location>
        <begin position="4"/>
        <end position="131"/>
    </location>
</feature>
<dbReference type="KEGG" id="prv:G7070_13750"/>
<feature type="binding site" evidence="9">
    <location>
        <begin position="121"/>
        <end position="127"/>
    </location>
    <ligand>
        <name>ATP</name>
        <dbReference type="ChEBI" id="CHEBI:30616"/>
    </ligand>
</feature>
<comment type="similarity">
    <text evidence="9">Belongs to the bacterial CoaD family.</text>
</comment>
<evidence type="ECO:0000313" key="11">
    <source>
        <dbReference type="EMBL" id="QIK73127.1"/>
    </source>
</evidence>
<evidence type="ECO:0000259" key="10">
    <source>
        <dbReference type="Pfam" id="PF01467"/>
    </source>
</evidence>
<name>A0A6G7Y934_9ACTN</name>
<comment type="function">
    <text evidence="9">Reversibly transfers an adenylyl group from ATP to 4'-phosphopantetheine, yielding dephospho-CoA (dPCoA) and pyrophosphate.</text>
</comment>
<keyword evidence="5 9" id="KW-0067">ATP-binding</keyword>
<evidence type="ECO:0000256" key="4">
    <source>
        <dbReference type="ARBA" id="ARBA00022741"/>
    </source>
</evidence>
<proteinExistence type="inferred from homology"/>
<keyword evidence="1 9" id="KW-0963">Cytoplasm</keyword>
<dbReference type="GO" id="GO:0015937">
    <property type="term" value="P:coenzyme A biosynthetic process"/>
    <property type="evidence" value="ECO:0007669"/>
    <property type="project" value="UniProtKB-UniRule"/>
</dbReference>
<dbReference type="AlphaFoldDB" id="A0A6G7Y934"/>
<dbReference type="NCBIfam" id="TIGR00125">
    <property type="entry name" value="cyt_tran_rel"/>
    <property type="match status" value="1"/>
</dbReference>
<dbReference type="UniPathway" id="UPA00241">
    <property type="reaction ID" value="UER00355"/>
</dbReference>
<comment type="pathway">
    <text evidence="9">Cofactor biosynthesis; coenzyme A biosynthesis; CoA from (R)-pantothenate: step 4/5.</text>
</comment>
<accession>A0A6G7Y934</accession>
<feature type="binding site" evidence="9">
    <location>
        <position position="16"/>
    </location>
    <ligand>
        <name>ATP</name>
        <dbReference type="ChEBI" id="CHEBI:30616"/>
    </ligand>
</feature>
<feature type="binding site" evidence="9">
    <location>
        <position position="97"/>
    </location>
    <ligand>
        <name>ATP</name>
        <dbReference type="ChEBI" id="CHEBI:30616"/>
    </ligand>
</feature>
<dbReference type="Proteomes" id="UP000501058">
    <property type="component" value="Chromosome"/>
</dbReference>